<proteinExistence type="predicted"/>
<feature type="domain" description="PilZ" evidence="2">
    <location>
        <begin position="15"/>
        <end position="121"/>
    </location>
</feature>
<dbReference type="Gene3D" id="2.40.10.220">
    <property type="entry name" value="predicted glycosyltransferase like domains"/>
    <property type="match status" value="1"/>
</dbReference>
<dbReference type="KEGG" id="gaz:Pan241w_54720"/>
<keyword evidence="4" id="KW-1185">Reference proteome</keyword>
<sequence>MTDRRKSTSRRSGNERRQYQRTKFETEVSLLRSGSSSGQGPINGTLYDVSSNGIRIRLDLPLSIGESLLVQVHNSGKHLFNSTAKVVWQEQDPTGKYSTGCELCVLLTEKQEKTLSEFIEQKNSLHDLLPN</sequence>
<evidence type="ECO:0000259" key="2">
    <source>
        <dbReference type="Pfam" id="PF07238"/>
    </source>
</evidence>
<dbReference type="EMBL" id="CP036269">
    <property type="protein sequence ID" value="QDT45352.1"/>
    <property type="molecule type" value="Genomic_DNA"/>
</dbReference>
<dbReference type="Pfam" id="PF07238">
    <property type="entry name" value="PilZ"/>
    <property type="match status" value="1"/>
</dbReference>
<feature type="region of interest" description="Disordered" evidence="1">
    <location>
        <begin position="1"/>
        <end position="23"/>
    </location>
</feature>
<dbReference type="RefSeq" id="WP_145221798.1">
    <property type="nucleotide sequence ID" value="NZ_CP036269.1"/>
</dbReference>
<dbReference type="Proteomes" id="UP000317171">
    <property type="component" value="Chromosome"/>
</dbReference>
<evidence type="ECO:0000313" key="4">
    <source>
        <dbReference type="Proteomes" id="UP000317171"/>
    </source>
</evidence>
<protein>
    <submittedName>
        <fullName evidence="3">PilZ domain protein</fullName>
    </submittedName>
</protein>
<dbReference type="AlphaFoldDB" id="A0A517RNE5"/>
<dbReference type="GO" id="GO:0035438">
    <property type="term" value="F:cyclic-di-GMP binding"/>
    <property type="evidence" value="ECO:0007669"/>
    <property type="project" value="InterPro"/>
</dbReference>
<reference evidence="3 4" key="1">
    <citation type="submission" date="2019-02" db="EMBL/GenBank/DDBJ databases">
        <title>Deep-cultivation of Planctomycetes and their phenomic and genomic characterization uncovers novel biology.</title>
        <authorList>
            <person name="Wiegand S."/>
            <person name="Jogler M."/>
            <person name="Boedeker C."/>
            <person name="Pinto D."/>
            <person name="Vollmers J."/>
            <person name="Rivas-Marin E."/>
            <person name="Kohn T."/>
            <person name="Peeters S.H."/>
            <person name="Heuer A."/>
            <person name="Rast P."/>
            <person name="Oberbeckmann S."/>
            <person name="Bunk B."/>
            <person name="Jeske O."/>
            <person name="Meyerdierks A."/>
            <person name="Storesund J.E."/>
            <person name="Kallscheuer N."/>
            <person name="Luecker S."/>
            <person name="Lage O.M."/>
            <person name="Pohl T."/>
            <person name="Merkel B.J."/>
            <person name="Hornburger P."/>
            <person name="Mueller R.-W."/>
            <person name="Bruemmer F."/>
            <person name="Labrenz M."/>
            <person name="Spormann A.M."/>
            <person name="Op den Camp H."/>
            <person name="Overmann J."/>
            <person name="Amann R."/>
            <person name="Jetten M.S.M."/>
            <person name="Mascher T."/>
            <person name="Medema M.H."/>
            <person name="Devos D.P."/>
            <person name="Kaster A.-K."/>
            <person name="Ovreas L."/>
            <person name="Rohde M."/>
            <person name="Galperin M.Y."/>
            <person name="Jogler C."/>
        </authorList>
    </citation>
    <scope>NUCLEOTIDE SEQUENCE [LARGE SCALE GENOMIC DNA]</scope>
    <source>
        <strain evidence="3 4">Pan241w</strain>
    </source>
</reference>
<name>A0A517RNE5_9PLAN</name>
<dbReference type="InterPro" id="IPR009875">
    <property type="entry name" value="PilZ_domain"/>
</dbReference>
<accession>A0A517RNE5</accession>
<organism evidence="3 4">
    <name type="scientific">Gimesia alba</name>
    <dbReference type="NCBI Taxonomy" id="2527973"/>
    <lineage>
        <taxon>Bacteria</taxon>
        <taxon>Pseudomonadati</taxon>
        <taxon>Planctomycetota</taxon>
        <taxon>Planctomycetia</taxon>
        <taxon>Planctomycetales</taxon>
        <taxon>Planctomycetaceae</taxon>
        <taxon>Gimesia</taxon>
    </lineage>
</organism>
<dbReference type="OrthoDB" id="272822at2"/>
<gene>
    <name evidence="3" type="ORF">Pan241w_54720</name>
</gene>
<evidence type="ECO:0000256" key="1">
    <source>
        <dbReference type="SAM" id="MobiDB-lite"/>
    </source>
</evidence>
<dbReference type="SUPFAM" id="SSF141371">
    <property type="entry name" value="PilZ domain-like"/>
    <property type="match status" value="1"/>
</dbReference>
<evidence type="ECO:0000313" key="3">
    <source>
        <dbReference type="EMBL" id="QDT45352.1"/>
    </source>
</evidence>